<evidence type="ECO:0000313" key="3">
    <source>
        <dbReference type="Proteomes" id="UP000319263"/>
    </source>
</evidence>
<protein>
    <submittedName>
        <fullName evidence="2">Alpha/beta hydrolase</fullName>
    </submittedName>
</protein>
<dbReference type="PANTHER" id="PTHR37017">
    <property type="entry name" value="AB HYDROLASE-1 DOMAIN-CONTAINING PROTEIN-RELATED"/>
    <property type="match status" value="1"/>
</dbReference>
<accession>A0A516PXB3</accession>
<dbReference type="RefSeq" id="WP_143985780.1">
    <property type="nucleotide sequence ID" value="NZ_CP041692.1"/>
</dbReference>
<dbReference type="KEGG" id="mik:FOE78_07790"/>
<feature type="domain" description="AB hydrolase-1" evidence="1">
    <location>
        <begin position="16"/>
        <end position="231"/>
    </location>
</feature>
<name>A0A516PXB3_9ACTN</name>
<evidence type="ECO:0000259" key="1">
    <source>
        <dbReference type="Pfam" id="PF12697"/>
    </source>
</evidence>
<dbReference type="SUPFAM" id="SSF53474">
    <property type="entry name" value="alpha/beta-Hydrolases"/>
    <property type="match status" value="1"/>
</dbReference>
<dbReference type="EMBL" id="CP041692">
    <property type="protein sequence ID" value="QDP95813.1"/>
    <property type="molecule type" value="Genomic_DNA"/>
</dbReference>
<gene>
    <name evidence="2" type="ORF">FOE78_07790</name>
</gene>
<reference evidence="2 3" key="1">
    <citation type="submission" date="2019-07" db="EMBL/GenBank/DDBJ databases">
        <title>Microlunatus dokdonensis sp. nov. isolated from the rhizospheric soil of the wild plant Elymus tsukushiensis.</title>
        <authorList>
            <person name="Ghim S.-Y."/>
            <person name="Hwang Y.-J."/>
            <person name="Son J.-S."/>
            <person name="Shin J.-H."/>
        </authorList>
    </citation>
    <scope>NUCLEOTIDE SEQUENCE [LARGE SCALE GENOMIC DNA]</scope>
    <source>
        <strain evidence="2 3">KUDC0627</strain>
    </source>
</reference>
<dbReference type="Gene3D" id="3.40.50.1820">
    <property type="entry name" value="alpha/beta hydrolase"/>
    <property type="match status" value="1"/>
</dbReference>
<keyword evidence="3" id="KW-1185">Reference proteome</keyword>
<keyword evidence="2" id="KW-0378">Hydrolase</keyword>
<dbReference type="InterPro" id="IPR029058">
    <property type="entry name" value="AB_hydrolase_fold"/>
</dbReference>
<sequence length="241" mass="26023">MTEHATNPSHADGPTVVLVHGAWHAPWHWHQVVAGLTGEGVRVETVDLPSCGPDHGDLHDDAAAIRTVLDRQQDALLVAHSYGGIPATEGAAGHPSVRHILYLSAYMADLGESLGGFEPPADESNIHPEVDLAMTEKQLLIMKPERAREVLFHDCPDPDAAIEHLRPMNPAVLGQSPQSVVWKEIPASYVITTDDRATAVSVQRRLSERADQTYEIASGHSSFLAQPDQLCKIINSVAAAL</sequence>
<dbReference type="PANTHER" id="PTHR37017:SF11">
    <property type="entry name" value="ESTERASE_LIPASE_THIOESTERASE DOMAIN-CONTAINING PROTEIN"/>
    <property type="match status" value="1"/>
</dbReference>
<dbReference type="OrthoDB" id="64996at2"/>
<dbReference type="InterPro" id="IPR000073">
    <property type="entry name" value="AB_hydrolase_1"/>
</dbReference>
<dbReference type="Proteomes" id="UP000319263">
    <property type="component" value="Chromosome"/>
</dbReference>
<dbReference type="AlphaFoldDB" id="A0A516PXB3"/>
<evidence type="ECO:0000313" key="2">
    <source>
        <dbReference type="EMBL" id="QDP95813.1"/>
    </source>
</evidence>
<proteinExistence type="predicted"/>
<organism evidence="2 3">
    <name type="scientific">Microlunatus elymi</name>
    <dbReference type="NCBI Taxonomy" id="2596828"/>
    <lineage>
        <taxon>Bacteria</taxon>
        <taxon>Bacillati</taxon>
        <taxon>Actinomycetota</taxon>
        <taxon>Actinomycetes</taxon>
        <taxon>Propionibacteriales</taxon>
        <taxon>Propionibacteriaceae</taxon>
        <taxon>Microlunatus</taxon>
    </lineage>
</organism>
<dbReference type="Pfam" id="PF12697">
    <property type="entry name" value="Abhydrolase_6"/>
    <property type="match status" value="1"/>
</dbReference>
<dbReference type="GO" id="GO:0016787">
    <property type="term" value="F:hydrolase activity"/>
    <property type="evidence" value="ECO:0007669"/>
    <property type="project" value="UniProtKB-KW"/>
</dbReference>
<dbReference type="InterPro" id="IPR052897">
    <property type="entry name" value="Sec-Metab_Biosynth_Hydrolase"/>
</dbReference>